<dbReference type="PANTHER" id="PTHR23513">
    <property type="entry name" value="INTEGRAL MEMBRANE EFFLUX PROTEIN-RELATED"/>
    <property type="match status" value="1"/>
</dbReference>
<keyword evidence="3" id="KW-1003">Cell membrane</keyword>
<feature type="transmembrane region" description="Helical" evidence="9">
    <location>
        <begin position="91"/>
        <end position="110"/>
    </location>
</feature>
<dbReference type="EMBL" id="JAEMUK010000002">
    <property type="protein sequence ID" value="MBJ7542125.1"/>
    <property type="molecule type" value="Genomic_DNA"/>
</dbReference>
<dbReference type="Proteomes" id="UP000623250">
    <property type="component" value="Unassembled WGS sequence"/>
</dbReference>
<feature type="transmembrane region" description="Helical" evidence="9">
    <location>
        <begin position="297"/>
        <end position="317"/>
    </location>
</feature>
<evidence type="ECO:0000256" key="5">
    <source>
        <dbReference type="ARBA" id="ARBA00022989"/>
    </source>
</evidence>
<keyword evidence="12" id="KW-1185">Reference proteome</keyword>
<dbReference type="InterPro" id="IPR036259">
    <property type="entry name" value="MFS_trans_sf"/>
</dbReference>
<feature type="transmembrane region" description="Helical" evidence="9">
    <location>
        <begin position="264"/>
        <end position="285"/>
    </location>
</feature>
<name>A0A8I1KFW6_9HYPH</name>
<feature type="domain" description="Major facilitator superfamily (MFS) profile" evidence="10">
    <location>
        <begin position="23"/>
        <end position="409"/>
    </location>
</feature>
<dbReference type="PANTHER" id="PTHR23513:SF9">
    <property type="entry name" value="ENTEROBACTIN EXPORTER ENTS"/>
    <property type="match status" value="1"/>
</dbReference>
<evidence type="ECO:0000256" key="2">
    <source>
        <dbReference type="ARBA" id="ARBA00022448"/>
    </source>
</evidence>
<evidence type="ECO:0000256" key="7">
    <source>
        <dbReference type="ARBA" id="ARBA00038075"/>
    </source>
</evidence>
<dbReference type="SUPFAM" id="SSF103473">
    <property type="entry name" value="MFS general substrate transporter"/>
    <property type="match status" value="1"/>
</dbReference>
<comment type="caution">
    <text evidence="11">The sequence shown here is derived from an EMBL/GenBank/DDBJ whole genome shotgun (WGS) entry which is preliminary data.</text>
</comment>
<keyword evidence="4 9" id="KW-0812">Transmembrane</keyword>
<dbReference type="AlphaFoldDB" id="A0A8I1KFW6"/>
<dbReference type="CDD" id="cd06173">
    <property type="entry name" value="MFS_MefA_like"/>
    <property type="match status" value="1"/>
</dbReference>
<keyword evidence="5 9" id="KW-1133">Transmembrane helix</keyword>
<evidence type="ECO:0000256" key="4">
    <source>
        <dbReference type="ARBA" id="ARBA00022692"/>
    </source>
</evidence>
<accession>A0A8I1KFW6</accession>
<evidence type="ECO:0000256" key="8">
    <source>
        <dbReference type="ARBA" id="ARBA00040914"/>
    </source>
</evidence>
<evidence type="ECO:0000256" key="6">
    <source>
        <dbReference type="ARBA" id="ARBA00023136"/>
    </source>
</evidence>
<keyword evidence="2" id="KW-0813">Transport</keyword>
<feature type="transmembrane region" description="Helical" evidence="9">
    <location>
        <begin position="385"/>
        <end position="408"/>
    </location>
</feature>
<dbReference type="InterPro" id="IPR020846">
    <property type="entry name" value="MFS_dom"/>
</dbReference>
<dbReference type="GO" id="GO:0022857">
    <property type="term" value="F:transmembrane transporter activity"/>
    <property type="evidence" value="ECO:0007669"/>
    <property type="project" value="InterPro"/>
</dbReference>
<dbReference type="RefSeq" id="WP_052037029.1">
    <property type="nucleotide sequence ID" value="NZ_JAEMUK010000002.1"/>
</dbReference>
<feature type="transmembrane region" description="Helical" evidence="9">
    <location>
        <begin position="323"/>
        <end position="343"/>
    </location>
</feature>
<feature type="transmembrane region" description="Helical" evidence="9">
    <location>
        <begin position="57"/>
        <end position="79"/>
    </location>
</feature>
<feature type="transmembrane region" description="Helical" evidence="9">
    <location>
        <begin position="173"/>
        <end position="198"/>
    </location>
</feature>
<feature type="transmembrane region" description="Helical" evidence="9">
    <location>
        <begin position="231"/>
        <end position="252"/>
    </location>
</feature>
<proteinExistence type="inferred from homology"/>
<protein>
    <recommendedName>
        <fullName evidence="8">Multidrug efflux pump Tap</fullName>
    </recommendedName>
</protein>
<dbReference type="PROSITE" id="PS50850">
    <property type="entry name" value="MFS"/>
    <property type="match status" value="1"/>
</dbReference>
<evidence type="ECO:0000313" key="11">
    <source>
        <dbReference type="EMBL" id="MBJ7542125.1"/>
    </source>
</evidence>
<dbReference type="InterPro" id="IPR011701">
    <property type="entry name" value="MFS"/>
</dbReference>
<comment type="subcellular location">
    <subcellularLocation>
        <location evidence="1">Cell membrane</location>
        <topology evidence="1">Multi-pass membrane protein</topology>
    </subcellularLocation>
</comment>
<evidence type="ECO:0000256" key="1">
    <source>
        <dbReference type="ARBA" id="ARBA00004651"/>
    </source>
</evidence>
<dbReference type="Gene3D" id="1.20.1250.20">
    <property type="entry name" value="MFS general substrate transporter like domains"/>
    <property type="match status" value="2"/>
</dbReference>
<reference evidence="11 12" key="1">
    <citation type="submission" date="2020-12" db="EMBL/GenBank/DDBJ databases">
        <title>Revised draft genomes of Rhodomicrobium vannielii ATCC 17100 and Rhodomicrobium udaipurense JA643.</title>
        <authorList>
            <person name="Conners E.M."/>
            <person name="Davenport E.J."/>
            <person name="Bose A."/>
        </authorList>
    </citation>
    <scope>NUCLEOTIDE SEQUENCE [LARGE SCALE GENOMIC DNA]</scope>
    <source>
        <strain evidence="11 12">JA643</strain>
    </source>
</reference>
<feature type="transmembrane region" description="Helical" evidence="9">
    <location>
        <begin position="116"/>
        <end position="137"/>
    </location>
</feature>
<keyword evidence="6 9" id="KW-0472">Membrane</keyword>
<dbReference type="GO" id="GO:0005886">
    <property type="term" value="C:plasma membrane"/>
    <property type="evidence" value="ECO:0007669"/>
    <property type="project" value="UniProtKB-SubCell"/>
</dbReference>
<evidence type="ECO:0000313" key="12">
    <source>
        <dbReference type="Proteomes" id="UP000623250"/>
    </source>
</evidence>
<feature type="transmembrane region" description="Helical" evidence="9">
    <location>
        <begin position="149"/>
        <end position="167"/>
    </location>
</feature>
<sequence>MALLRVRLSRLLVDIAPLRQSAPFRLLFIARTASLLVYGVLAVAVSLQVFALTQSSFHVGAVAFAAAGGTALGLLVGAPMADRYDRKPQMVWSRSAFLITMLILLGNACLEHPHLWVIYLAVSLGGIAGGFSSPALMAAAPSLLPREHLAAAGALTAIGLQTGAIIGPPIAALFIAGPGFAFCYAFVVVGAAITPVLLSCLPSLPPERGHEGDRSSPGLAGAVAYLKSNPLVVALLATELATTLFVAPQVLIPKIAIDTFAAGAAGASLLYTAPAIGGLIAALTSGWTRHVAQPGRMLFWATICWGLCAACVSSGQTIESTSFLFGLLGFFSSIAQILRVALLQCSVPDPFRGRVFALWLFQSNAGPAFGGLQTGMVAGASSVNLALVAGGAACIAATVAISAAFPALRNASLTRRQEPVEVS</sequence>
<gene>
    <name evidence="11" type="ORF">JDN41_00960</name>
</gene>
<dbReference type="Pfam" id="PF07690">
    <property type="entry name" value="MFS_1"/>
    <property type="match status" value="1"/>
</dbReference>
<evidence type="ECO:0000256" key="3">
    <source>
        <dbReference type="ARBA" id="ARBA00022475"/>
    </source>
</evidence>
<evidence type="ECO:0000259" key="10">
    <source>
        <dbReference type="PROSITE" id="PS50850"/>
    </source>
</evidence>
<evidence type="ECO:0000256" key="9">
    <source>
        <dbReference type="SAM" id="Phobius"/>
    </source>
</evidence>
<organism evidence="11 12">
    <name type="scientific">Rhodomicrobium udaipurense</name>
    <dbReference type="NCBI Taxonomy" id="1202716"/>
    <lineage>
        <taxon>Bacteria</taxon>
        <taxon>Pseudomonadati</taxon>
        <taxon>Pseudomonadota</taxon>
        <taxon>Alphaproteobacteria</taxon>
        <taxon>Hyphomicrobiales</taxon>
        <taxon>Hyphomicrobiaceae</taxon>
        <taxon>Rhodomicrobium</taxon>
    </lineage>
</organism>
<feature type="transmembrane region" description="Helical" evidence="9">
    <location>
        <begin position="28"/>
        <end position="51"/>
    </location>
</feature>
<comment type="similarity">
    <text evidence="7">Belongs to the major facilitator superfamily. Drug:H(+) antiporter-3 (DHA3) (TC 2.A.1.21) family.</text>
</comment>